<dbReference type="GO" id="GO:0009288">
    <property type="term" value="C:bacterial-type flagellum"/>
    <property type="evidence" value="ECO:0007669"/>
    <property type="project" value="UniProtKB-SubCell"/>
</dbReference>
<evidence type="ECO:0000313" key="7">
    <source>
        <dbReference type="Proteomes" id="UP000294829"/>
    </source>
</evidence>
<keyword evidence="6" id="KW-0966">Cell projection</keyword>
<dbReference type="OrthoDB" id="9796789at2"/>
<dbReference type="PANTHER" id="PTHR42792">
    <property type="entry name" value="FLAGELLIN"/>
    <property type="match status" value="1"/>
</dbReference>
<evidence type="ECO:0000259" key="4">
    <source>
        <dbReference type="Pfam" id="PF00669"/>
    </source>
</evidence>
<evidence type="ECO:0000256" key="1">
    <source>
        <dbReference type="ARBA" id="ARBA00005709"/>
    </source>
</evidence>
<organism evidence="6 7">
    <name type="scientific">Sapientia aquatica</name>
    <dbReference type="NCBI Taxonomy" id="1549640"/>
    <lineage>
        <taxon>Bacteria</taxon>
        <taxon>Pseudomonadati</taxon>
        <taxon>Pseudomonadota</taxon>
        <taxon>Betaproteobacteria</taxon>
        <taxon>Burkholderiales</taxon>
        <taxon>Oxalobacteraceae</taxon>
        <taxon>Sapientia</taxon>
    </lineage>
</organism>
<comment type="function">
    <text evidence="3">Flagellin is the subunit protein which polymerizes to form the filaments of bacterial flagella.</text>
</comment>
<protein>
    <recommendedName>
        <fullName evidence="3">Flagellin</fullName>
    </recommendedName>
</protein>
<evidence type="ECO:0000256" key="3">
    <source>
        <dbReference type="RuleBase" id="RU362073"/>
    </source>
</evidence>
<sequence>MLDAINTNIISLSTQNNLANSQSSLATSIQRLSSGLKINSAADDPAGLAISDRMTSQVNGLNQATQNASNAIALTQTADGGLASTTSLLQTMRTLAVEAANGTNSTSDRQSLQTEIAQLQQQIGQVSQTTQYNGINLLDGSLSNVQFQVGANAGQTISFNIGSSAANAIGNNTLAPTAATAATTLSQAHLSGTAASVDANVLAAQTITISGNGTSASIGLTAGESGYATAAAVNAAAGTTGVKATATSNATLSNFGTGLTVLTLQGAPTSTGAASPITVSSTLATSKDLTDLTTKINAQSGSTGITAVADLVKGTISLTQAAGYDIGVTNATNSTQAALEVTGTTSAGAAGTAVTLAAAGSVGDTATVGALVSFSAASSFSVSTDTATSGIFDATTSSGSTLSSVAGIDVTKLTNGLPSGANDALAVIDAALANVDTARASLGALQNRFTASISNLQTSTLNITSARSTVLDTNFAAETANLSRGQILQQAGTAMLAQANSLPNGVLALLR</sequence>
<dbReference type="GO" id="GO:0005576">
    <property type="term" value="C:extracellular region"/>
    <property type="evidence" value="ECO:0007669"/>
    <property type="project" value="UniProtKB-SubCell"/>
</dbReference>
<dbReference type="Gene3D" id="2.170.280.10">
    <property type="entry name" value="f41 fragment of flagellin, middle domain"/>
    <property type="match status" value="1"/>
</dbReference>
<dbReference type="Proteomes" id="UP000294829">
    <property type="component" value="Unassembled WGS sequence"/>
</dbReference>
<dbReference type="InterPro" id="IPR046358">
    <property type="entry name" value="Flagellin_C"/>
</dbReference>
<feature type="domain" description="Flagellin C-terminal" evidence="5">
    <location>
        <begin position="426"/>
        <end position="510"/>
    </location>
</feature>
<dbReference type="RefSeq" id="WP_133328543.1">
    <property type="nucleotide sequence ID" value="NZ_SMYL01000005.1"/>
</dbReference>
<keyword evidence="2 3" id="KW-0975">Bacterial flagellum</keyword>
<reference evidence="6 7" key="1">
    <citation type="submission" date="2019-03" db="EMBL/GenBank/DDBJ databases">
        <title>Sapientia aquatica gen. nov., sp. nov., isolated from a crater lake.</title>
        <authorList>
            <person name="Felfoldi T."/>
            <person name="Szabo A."/>
            <person name="Toth E."/>
            <person name="Schumann P."/>
            <person name="Keki Z."/>
            <person name="Marialigeti K."/>
            <person name="Mathe I."/>
        </authorList>
    </citation>
    <scope>NUCLEOTIDE SEQUENCE [LARGE SCALE GENOMIC DNA]</scope>
    <source>
        <strain evidence="6 7">SA-152</strain>
    </source>
</reference>
<evidence type="ECO:0000259" key="5">
    <source>
        <dbReference type="Pfam" id="PF00700"/>
    </source>
</evidence>
<keyword evidence="6" id="KW-0969">Cilium</keyword>
<dbReference type="Pfam" id="PF00669">
    <property type="entry name" value="Flagellin_N"/>
    <property type="match status" value="1"/>
</dbReference>
<dbReference type="InterPro" id="IPR001029">
    <property type="entry name" value="Flagellin_N"/>
</dbReference>
<keyword evidence="6" id="KW-0282">Flagellum</keyword>
<dbReference type="Gene3D" id="1.20.1330.10">
    <property type="entry name" value="f41 fragment of flagellin, N-terminal domain"/>
    <property type="match status" value="1"/>
</dbReference>
<dbReference type="Gene3D" id="2.30.220.10">
    <property type="entry name" value="f41 fragment of flagellin, C-terminal domain"/>
    <property type="match status" value="1"/>
</dbReference>
<proteinExistence type="inferred from homology"/>
<dbReference type="SUPFAM" id="SSF64518">
    <property type="entry name" value="Phase 1 flagellin"/>
    <property type="match status" value="1"/>
</dbReference>
<evidence type="ECO:0000313" key="6">
    <source>
        <dbReference type="EMBL" id="TDK65540.1"/>
    </source>
</evidence>
<feature type="domain" description="Flagellin N-terminal" evidence="4">
    <location>
        <begin position="5"/>
        <end position="141"/>
    </location>
</feature>
<name>A0A4V3AUN3_9BURK</name>
<dbReference type="PRINTS" id="PR00207">
    <property type="entry name" value="FLAGELLIN"/>
</dbReference>
<comment type="subcellular location">
    <subcellularLocation>
        <location evidence="3">Secreted</location>
    </subcellularLocation>
    <subcellularLocation>
        <location evidence="3">Bacterial flagellum</location>
    </subcellularLocation>
</comment>
<gene>
    <name evidence="6" type="ORF">E2I14_11335</name>
</gene>
<dbReference type="AlphaFoldDB" id="A0A4V3AUN3"/>
<comment type="similarity">
    <text evidence="1 3">Belongs to the bacterial flagellin family.</text>
</comment>
<evidence type="ECO:0000256" key="2">
    <source>
        <dbReference type="ARBA" id="ARBA00023143"/>
    </source>
</evidence>
<keyword evidence="7" id="KW-1185">Reference proteome</keyword>
<dbReference type="InterPro" id="IPR042187">
    <property type="entry name" value="Flagellin_C_sub2"/>
</dbReference>
<keyword evidence="3" id="KW-0964">Secreted</keyword>
<accession>A0A4V3AUN3</accession>
<dbReference type="InterPro" id="IPR001492">
    <property type="entry name" value="Flagellin"/>
</dbReference>
<dbReference type="EMBL" id="SMYL01000005">
    <property type="protein sequence ID" value="TDK65540.1"/>
    <property type="molecule type" value="Genomic_DNA"/>
</dbReference>
<dbReference type="PANTHER" id="PTHR42792:SF2">
    <property type="entry name" value="FLAGELLIN"/>
    <property type="match status" value="1"/>
</dbReference>
<comment type="caution">
    <text evidence="6">The sequence shown here is derived from an EMBL/GenBank/DDBJ whole genome shotgun (WGS) entry which is preliminary data.</text>
</comment>
<dbReference type="Pfam" id="PF00700">
    <property type="entry name" value="Flagellin_C"/>
    <property type="match status" value="1"/>
</dbReference>
<dbReference type="GO" id="GO:0005198">
    <property type="term" value="F:structural molecule activity"/>
    <property type="evidence" value="ECO:0007669"/>
    <property type="project" value="UniProtKB-UniRule"/>
</dbReference>
<dbReference type="Gene3D" id="6.10.10.10">
    <property type="entry name" value="Flagellar export chaperone, C-terminal domain"/>
    <property type="match status" value="1"/>
</dbReference>